<comment type="caution">
    <text evidence="1">The sequence shown here is derived from an EMBL/GenBank/DDBJ whole genome shotgun (WGS) entry which is preliminary data.</text>
</comment>
<sequence length="159" mass="18233">DYIPDQPISAFIKIFETEYTVLTKLARDSSDDDRKLLAQFLQSDTIKRTFILAFLAQGQKNVVDNLATKDNLSYAAVKQRLLDHDQEAPVEMAMETRHKRGKPFTSNLKKPTKVAKHLECTYCLKHFPSNSSGHTWKNCLKVRERGRKKKYASTSGIQE</sequence>
<evidence type="ECO:0000313" key="1">
    <source>
        <dbReference type="EMBL" id="RKF96052.1"/>
    </source>
</evidence>
<feature type="non-terminal residue" evidence="1">
    <location>
        <position position="1"/>
    </location>
</feature>
<protein>
    <submittedName>
        <fullName evidence="1">Uncharacterized protein</fullName>
    </submittedName>
</protein>
<organism evidence="1 2">
    <name type="scientific">Golovinomyces cichoracearum</name>
    <dbReference type="NCBI Taxonomy" id="62708"/>
    <lineage>
        <taxon>Eukaryota</taxon>
        <taxon>Fungi</taxon>
        <taxon>Dikarya</taxon>
        <taxon>Ascomycota</taxon>
        <taxon>Pezizomycotina</taxon>
        <taxon>Leotiomycetes</taxon>
        <taxon>Erysiphales</taxon>
        <taxon>Erysiphaceae</taxon>
        <taxon>Golovinomyces</taxon>
    </lineage>
</organism>
<reference evidence="1 2" key="1">
    <citation type="journal article" date="2018" name="BMC Genomics">
        <title>Comparative genome analyses reveal sequence features reflecting distinct modes of host-adaptation between dicot and monocot powdery mildew.</title>
        <authorList>
            <person name="Wu Y."/>
            <person name="Ma X."/>
            <person name="Pan Z."/>
            <person name="Kale S.D."/>
            <person name="Song Y."/>
            <person name="King H."/>
            <person name="Zhang Q."/>
            <person name="Presley C."/>
            <person name="Deng X."/>
            <person name="Wei C.I."/>
            <person name="Xiao S."/>
        </authorList>
    </citation>
    <scope>NUCLEOTIDE SEQUENCE [LARGE SCALE GENOMIC DNA]</scope>
    <source>
        <strain evidence="1">UMSG1</strain>
    </source>
</reference>
<accession>A0A420JCQ3</accession>
<gene>
    <name evidence="1" type="ORF">GcM1_010001</name>
</gene>
<dbReference type="Proteomes" id="UP000285326">
    <property type="component" value="Unassembled WGS sequence"/>
</dbReference>
<proteinExistence type="predicted"/>
<dbReference type="AlphaFoldDB" id="A0A420JCQ3"/>
<name>A0A420JCQ3_9PEZI</name>
<evidence type="ECO:0000313" key="2">
    <source>
        <dbReference type="Proteomes" id="UP000285326"/>
    </source>
</evidence>
<dbReference type="EMBL" id="MCBS01001065">
    <property type="protein sequence ID" value="RKF96052.1"/>
    <property type="molecule type" value="Genomic_DNA"/>
</dbReference>